<dbReference type="InterPro" id="IPR028082">
    <property type="entry name" value="Peripla_BP_I"/>
</dbReference>
<dbReference type="Proteomes" id="UP000529795">
    <property type="component" value="Unassembled WGS sequence"/>
</dbReference>
<dbReference type="InterPro" id="IPR010982">
    <property type="entry name" value="Lambda_DNA-bd_dom_sf"/>
</dbReference>
<dbReference type="PANTHER" id="PTHR30146">
    <property type="entry name" value="LACI-RELATED TRANSCRIPTIONAL REPRESSOR"/>
    <property type="match status" value="1"/>
</dbReference>
<dbReference type="CDD" id="cd01392">
    <property type="entry name" value="HTH_LacI"/>
    <property type="match status" value="1"/>
</dbReference>
<gene>
    <name evidence="5" type="ORF">GGQ80_003193</name>
</gene>
<dbReference type="Pfam" id="PF13377">
    <property type="entry name" value="Peripla_BP_3"/>
    <property type="match status" value="1"/>
</dbReference>
<evidence type="ECO:0000259" key="4">
    <source>
        <dbReference type="PROSITE" id="PS50932"/>
    </source>
</evidence>
<evidence type="ECO:0000256" key="1">
    <source>
        <dbReference type="ARBA" id="ARBA00023015"/>
    </source>
</evidence>
<dbReference type="AlphaFoldDB" id="A0A840FPR9"/>
<evidence type="ECO:0000256" key="2">
    <source>
        <dbReference type="ARBA" id="ARBA00023125"/>
    </source>
</evidence>
<dbReference type="Gene3D" id="3.40.50.2300">
    <property type="match status" value="2"/>
</dbReference>
<accession>A0A840FPR9</accession>
<dbReference type="SMART" id="SM00354">
    <property type="entry name" value="HTH_LACI"/>
    <property type="match status" value="1"/>
</dbReference>
<sequence>MAGQRRTTSFDIAHLAGVSQPTVSRALRGSPTVSAATRQRIEAIAKQLNYTVDRTASGLRTGHTRTLALLLFKDAAPGGSLINPFFLSMLSAMMTACAEHRHDLLVSFQEMTSDWHVDYEDSHRADGMILLGYGDYESYRWRLDQLVSRGTHFVRWGSVRQGQPGLTIGSDNVAGGRMATEHLLARGRRRIAFLGDATDHHPEDSDRYRGYVEALAATGIVADPALQVMALASEEDGARAAAELLARDLPFDAVLAASDVVALAAMRVFAGAGLAVPEQIAVVGFDDIPAAAIAHPSLTTVVQDTGLAGRTLVETLIARIRGDAAPGVVLPTHLVVRGSTGGI</sequence>
<keyword evidence="1" id="KW-0805">Transcription regulation</keyword>
<evidence type="ECO:0000313" key="5">
    <source>
        <dbReference type="EMBL" id="MBB4155275.1"/>
    </source>
</evidence>
<dbReference type="EMBL" id="JACIEV010000010">
    <property type="protein sequence ID" value="MBB4155275.1"/>
    <property type="molecule type" value="Genomic_DNA"/>
</dbReference>
<dbReference type="PANTHER" id="PTHR30146:SF120">
    <property type="entry name" value="ALANINE RACEMASE"/>
    <property type="match status" value="1"/>
</dbReference>
<dbReference type="SUPFAM" id="SSF47413">
    <property type="entry name" value="lambda repressor-like DNA-binding domains"/>
    <property type="match status" value="1"/>
</dbReference>
<dbReference type="GO" id="GO:0000976">
    <property type="term" value="F:transcription cis-regulatory region binding"/>
    <property type="evidence" value="ECO:0007669"/>
    <property type="project" value="TreeGrafter"/>
</dbReference>
<dbReference type="InterPro" id="IPR000843">
    <property type="entry name" value="HTH_LacI"/>
</dbReference>
<feature type="domain" description="HTH lacI-type" evidence="4">
    <location>
        <begin position="7"/>
        <end position="61"/>
    </location>
</feature>
<protein>
    <submittedName>
        <fullName evidence="5">DNA-binding LacI/PurR family transcriptional regulator</fullName>
    </submittedName>
</protein>
<proteinExistence type="predicted"/>
<organism evidence="5 6">
    <name type="scientific">Sphingomonas jinjuensis</name>
    <dbReference type="NCBI Taxonomy" id="535907"/>
    <lineage>
        <taxon>Bacteria</taxon>
        <taxon>Pseudomonadati</taxon>
        <taxon>Pseudomonadota</taxon>
        <taxon>Alphaproteobacteria</taxon>
        <taxon>Sphingomonadales</taxon>
        <taxon>Sphingomonadaceae</taxon>
        <taxon>Sphingomonas</taxon>
    </lineage>
</organism>
<keyword evidence="3" id="KW-0804">Transcription</keyword>
<dbReference type="SUPFAM" id="SSF53822">
    <property type="entry name" value="Periplasmic binding protein-like I"/>
    <property type="match status" value="1"/>
</dbReference>
<comment type="caution">
    <text evidence="5">The sequence shown here is derived from an EMBL/GenBank/DDBJ whole genome shotgun (WGS) entry which is preliminary data.</text>
</comment>
<evidence type="ECO:0000313" key="6">
    <source>
        <dbReference type="Proteomes" id="UP000529795"/>
    </source>
</evidence>
<evidence type="ECO:0000256" key="3">
    <source>
        <dbReference type="ARBA" id="ARBA00023163"/>
    </source>
</evidence>
<dbReference type="Gene3D" id="1.10.260.40">
    <property type="entry name" value="lambda repressor-like DNA-binding domains"/>
    <property type="match status" value="1"/>
</dbReference>
<name>A0A840FPR9_9SPHN</name>
<dbReference type="Pfam" id="PF00356">
    <property type="entry name" value="LacI"/>
    <property type="match status" value="1"/>
</dbReference>
<dbReference type="PROSITE" id="PS50932">
    <property type="entry name" value="HTH_LACI_2"/>
    <property type="match status" value="1"/>
</dbReference>
<reference evidence="5 6" key="1">
    <citation type="submission" date="2020-08" db="EMBL/GenBank/DDBJ databases">
        <title>Genomic Encyclopedia of Type Strains, Phase IV (KMG-IV): sequencing the most valuable type-strain genomes for metagenomic binning, comparative biology and taxonomic classification.</title>
        <authorList>
            <person name="Goeker M."/>
        </authorList>
    </citation>
    <scope>NUCLEOTIDE SEQUENCE [LARGE SCALE GENOMIC DNA]</scope>
    <source>
        <strain evidence="5 6">YC6723</strain>
    </source>
</reference>
<dbReference type="InterPro" id="IPR046335">
    <property type="entry name" value="LacI/GalR-like_sensor"/>
</dbReference>
<dbReference type="GO" id="GO:0003700">
    <property type="term" value="F:DNA-binding transcription factor activity"/>
    <property type="evidence" value="ECO:0007669"/>
    <property type="project" value="TreeGrafter"/>
</dbReference>
<keyword evidence="2 5" id="KW-0238">DNA-binding</keyword>
<keyword evidence="6" id="KW-1185">Reference proteome</keyword>